<accession>U5QNL4</accession>
<evidence type="ECO:0000313" key="6">
    <source>
        <dbReference type="Proteomes" id="UP000017396"/>
    </source>
</evidence>
<dbReference type="KEGG" id="glj:GKIL_4270"/>
<dbReference type="PANTHER" id="PTHR30085:SF6">
    <property type="entry name" value="ABC TRANSPORTER GLUTAMINE-BINDING PROTEIN GLNH"/>
    <property type="match status" value="1"/>
</dbReference>
<evidence type="ECO:0000259" key="4">
    <source>
        <dbReference type="SMART" id="SM00062"/>
    </source>
</evidence>
<dbReference type="Gene3D" id="3.40.190.10">
    <property type="entry name" value="Periplasmic binding protein-like II"/>
    <property type="match status" value="2"/>
</dbReference>
<keyword evidence="6" id="KW-1185">Reference proteome</keyword>
<organism evidence="5 6">
    <name type="scientific">Gloeobacter kilaueensis (strain ATCC BAA-2537 / CCAP 1431/1 / ULC 316 / JS1)</name>
    <dbReference type="NCBI Taxonomy" id="1183438"/>
    <lineage>
        <taxon>Bacteria</taxon>
        <taxon>Bacillati</taxon>
        <taxon>Cyanobacteriota</taxon>
        <taxon>Cyanophyceae</taxon>
        <taxon>Gloeobacterales</taxon>
        <taxon>Gloeobacteraceae</taxon>
        <taxon>Gloeobacter</taxon>
    </lineage>
</organism>
<reference evidence="5 6" key="1">
    <citation type="journal article" date="2013" name="PLoS ONE">
        <title>Cultivation and Complete Genome Sequencing of Gloeobacter kilaueensis sp. nov., from a Lava Cave in Kilauea Caldera, Hawai'i.</title>
        <authorList>
            <person name="Saw J.H."/>
            <person name="Schatz M."/>
            <person name="Brown M.V."/>
            <person name="Kunkel D.D."/>
            <person name="Foster J.S."/>
            <person name="Shick H."/>
            <person name="Christensen S."/>
            <person name="Hou S."/>
            <person name="Wan X."/>
            <person name="Donachie S.P."/>
        </authorList>
    </citation>
    <scope>NUCLEOTIDE SEQUENCE [LARGE SCALE GENOMIC DNA]</scope>
    <source>
        <strain evidence="6">JS</strain>
    </source>
</reference>
<dbReference type="PANTHER" id="PTHR30085">
    <property type="entry name" value="AMINO ACID ABC TRANSPORTER PERMEASE"/>
    <property type="match status" value="1"/>
</dbReference>
<evidence type="ECO:0000313" key="5">
    <source>
        <dbReference type="EMBL" id="AGY60516.1"/>
    </source>
</evidence>
<dbReference type="InterPro" id="IPR051455">
    <property type="entry name" value="Bact_solute-bind_prot3"/>
</dbReference>
<sequence>MRRRLFALAGPMLIWAALPLPLQAAPLEAIRQRQYLIVAVKDDLFPLGFRSRGGELAGFEIDLARALATALFGRPDALKLVAVRNQDRLALLQRQQVDLVIANLSVSVPRARAVDYSYPYLTVSQAVLLKQGDTSRTLGDLDRAQLAVLAGSNSEQALHDFLPHAVLVPVASYAQGVEAVAAAQVSGFAADSSVLGGWAQFHPAYRLLGTDLGTSGLAVAMPRGLASDSLRRWVNEQIAQLLKQGWLAERARFWGLAGRS</sequence>
<dbReference type="STRING" id="1183438.GKIL_4270"/>
<keyword evidence="3" id="KW-0732">Signal</keyword>
<feature type="domain" description="Solute-binding protein family 3/N-terminal" evidence="4">
    <location>
        <begin position="35"/>
        <end position="250"/>
    </location>
</feature>
<dbReference type="eggNOG" id="COG0834">
    <property type="taxonomic scope" value="Bacteria"/>
</dbReference>
<dbReference type="GO" id="GO:0030288">
    <property type="term" value="C:outer membrane-bounded periplasmic space"/>
    <property type="evidence" value="ECO:0007669"/>
    <property type="project" value="TreeGrafter"/>
</dbReference>
<dbReference type="AlphaFoldDB" id="U5QNL4"/>
<evidence type="ECO:0000256" key="1">
    <source>
        <dbReference type="ARBA" id="ARBA00010333"/>
    </source>
</evidence>
<dbReference type="SUPFAM" id="SSF53850">
    <property type="entry name" value="Periplasmic binding protein-like II"/>
    <property type="match status" value="1"/>
</dbReference>
<dbReference type="GO" id="GO:0006865">
    <property type="term" value="P:amino acid transport"/>
    <property type="evidence" value="ECO:0007669"/>
    <property type="project" value="TreeGrafter"/>
</dbReference>
<proteinExistence type="inferred from homology"/>
<dbReference type="OrthoDB" id="457005at2"/>
<dbReference type="HOGENOM" id="CLU_019602_18_4_3"/>
<keyword evidence="2" id="KW-0813">Transport</keyword>
<dbReference type="EMBL" id="CP003587">
    <property type="protein sequence ID" value="AGY60516.1"/>
    <property type="molecule type" value="Genomic_DNA"/>
</dbReference>
<protein>
    <submittedName>
        <fullName evidence="5">Bifunctional adhesin/ABC transporter aspartate/glutamate-binding protein</fullName>
    </submittedName>
</protein>
<evidence type="ECO:0000256" key="2">
    <source>
        <dbReference type="ARBA" id="ARBA00022448"/>
    </source>
</evidence>
<dbReference type="Proteomes" id="UP000017396">
    <property type="component" value="Chromosome"/>
</dbReference>
<evidence type="ECO:0000256" key="3">
    <source>
        <dbReference type="ARBA" id="ARBA00022729"/>
    </source>
</evidence>
<dbReference type="InterPro" id="IPR001638">
    <property type="entry name" value="Solute-binding_3/MltF_N"/>
</dbReference>
<dbReference type="RefSeq" id="WP_023175877.1">
    <property type="nucleotide sequence ID" value="NC_022600.1"/>
</dbReference>
<comment type="similarity">
    <text evidence="1">Belongs to the bacterial solute-binding protein 3 family.</text>
</comment>
<dbReference type="PATRIC" id="fig|1183438.3.peg.4199"/>
<dbReference type="SMART" id="SM00062">
    <property type="entry name" value="PBPb"/>
    <property type="match status" value="1"/>
</dbReference>
<gene>
    <name evidence="5" type="ORF">GKIL_4270</name>
</gene>
<dbReference type="Pfam" id="PF00497">
    <property type="entry name" value="SBP_bac_3"/>
    <property type="match status" value="1"/>
</dbReference>
<dbReference type="GO" id="GO:0005576">
    <property type="term" value="C:extracellular region"/>
    <property type="evidence" value="ECO:0007669"/>
    <property type="project" value="TreeGrafter"/>
</dbReference>
<name>U5QNL4_GLOK1</name>